<keyword evidence="3" id="KW-0472">Membrane</keyword>
<feature type="transmembrane region" description="Helical" evidence="3">
    <location>
        <begin position="67"/>
        <end position="88"/>
    </location>
</feature>
<dbReference type="Proteomes" id="UP000249061">
    <property type="component" value="Unassembled WGS sequence"/>
</dbReference>
<evidence type="ECO:0000313" key="4">
    <source>
        <dbReference type="EMBL" id="PZR06026.1"/>
    </source>
</evidence>
<evidence type="ECO:0000256" key="3">
    <source>
        <dbReference type="SAM" id="Phobius"/>
    </source>
</evidence>
<name>A0A2W5T244_9BACT</name>
<proteinExistence type="predicted"/>
<evidence type="ECO:0000256" key="1">
    <source>
        <dbReference type="SAM" id="Coils"/>
    </source>
</evidence>
<evidence type="ECO:0008006" key="6">
    <source>
        <dbReference type="Google" id="ProtNLM"/>
    </source>
</evidence>
<accession>A0A2W5T244</accession>
<evidence type="ECO:0000313" key="5">
    <source>
        <dbReference type="Proteomes" id="UP000249061"/>
    </source>
</evidence>
<keyword evidence="3" id="KW-0812">Transmembrane</keyword>
<feature type="region of interest" description="Disordered" evidence="2">
    <location>
        <begin position="1"/>
        <end position="20"/>
    </location>
</feature>
<protein>
    <recommendedName>
        <fullName evidence="6">DUF883 domain-containing protein</fullName>
    </recommendedName>
</protein>
<keyword evidence="1" id="KW-0175">Coiled coil</keyword>
<gene>
    <name evidence="4" type="ORF">DI536_30845</name>
</gene>
<sequence>MSNTTAAQNEVKTSSNTNGNALDAVKAAELAADKLKKNVEKEVGRVQRATSKFADGVMTTARENPKATAGVVLGVGVLLGALVHRLAFPRRTMAELFSRAIRDGAAATSHTLMMGMKSAGKMMS</sequence>
<keyword evidence="3" id="KW-1133">Transmembrane helix</keyword>
<feature type="coiled-coil region" evidence="1">
    <location>
        <begin position="25"/>
        <end position="52"/>
    </location>
</feature>
<reference evidence="4 5" key="1">
    <citation type="submission" date="2017-08" db="EMBL/GenBank/DDBJ databases">
        <title>Infants hospitalized years apart are colonized by the same room-sourced microbial strains.</title>
        <authorList>
            <person name="Brooks B."/>
            <person name="Olm M.R."/>
            <person name="Firek B.A."/>
            <person name="Baker R."/>
            <person name="Thomas B.C."/>
            <person name="Morowitz M.J."/>
            <person name="Banfield J.F."/>
        </authorList>
    </citation>
    <scope>NUCLEOTIDE SEQUENCE [LARGE SCALE GENOMIC DNA]</scope>
    <source>
        <strain evidence="4">S2_003_000_R2_14</strain>
    </source>
</reference>
<dbReference type="EMBL" id="QFQP01000040">
    <property type="protein sequence ID" value="PZR06026.1"/>
    <property type="molecule type" value="Genomic_DNA"/>
</dbReference>
<comment type="caution">
    <text evidence="4">The sequence shown here is derived from an EMBL/GenBank/DDBJ whole genome shotgun (WGS) entry which is preliminary data.</text>
</comment>
<organism evidence="4 5">
    <name type="scientific">Archangium gephyra</name>
    <dbReference type="NCBI Taxonomy" id="48"/>
    <lineage>
        <taxon>Bacteria</taxon>
        <taxon>Pseudomonadati</taxon>
        <taxon>Myxococcota</taxon>
        <taxon>Myxococcia</taxon>
        <taxon>Myxococcales</taxon>
        <taxon>Cystobacterineae</taxon>
        <taxon>Archangiaceae</taxon>
        <taxon>Archangium</taxon>
    </lineage>
</organism>
<dbReference type="AlphaFoldDB" id="A0A2W5T244"/>
<evidence type="ECO:0000256" key="2">
    <source>
        <dbReference type="SAM" id="MobiDB-lite"/>
    </source>
</evidence>